<organism evidence="2 3">
    <name type="scientific">Pseudoalteromonas lipolytica</name>
    <dbReference type="NCBI Taxonomy" id="570156"/>
    <lineage>
        <taxon>Bacteria</taxon>
        <taxon>Pseudomonadati</taxon>
        <taxon>Pseudomonadota</taxon>
        <taxon>Gammaproteobacteria</taxon>
        <taxon>Alteromonadales</taxon>
        <taxon>Pseudoalteromonadaceae</taxon>
        <taxon>Pseudoalteromonas</taxon>
    </lineage>
</organism>
<dbReference type="InterPro" id="IPR004891">
    <property type="entry name" value="Mercury-R_MerC"/>
</dbReference>
<feature type="transmembrane region" description="Helical" evidence="1">
    <location>
        <begin position="102"/>
        <end position="119"/>
    </location>
</feature>
<evidence type="ECO:0000313" key="2">
    <source>
        <dbReference type="EMBL" id="MEJ6495179.1"/>
    </source>
</evidence>
<reference evidence="2 3" key="1">
    <citation type="submission" date="2023-01" db="EMBL/GenBank/DDBJ databases">
        <title>Trichodesmium-associated heterotrophic epibiont bacteria.</title>
        <authorList>
            <person name="Cleveland C.S."/>
            <person name="Webb E.A."/>
        </authorList>
    </citation>
    <scope>NUCLEOTIDE SEQUENCE [LARGE SCALE GENOMIC DNA]</scope>
    <source>
        <strain evidence="2 3">USCH2</strain>
    </source>
</reference>
<sequence>MKLQLMMDKFAIGLSAMCAIHCLAVPVLLVLLPSAAALGLGNEQFHFWMLAAVLPSSLLALFVGCKKHKRYQLFILGIVGLALLLSAVVLGENIIGEAGEKVLTLLGSLFVIAGHWLNFRLCNKKVDEHCPCPNEQ</sequence>
<comment type="caution">
    <text evidence="2">The sequence shown here is derived from an EMBL/GenBank/DDBJ whole genome shotgun (WGS) entry which is preliminary data.</text>
</comment>
<feature type="transmembrane region" description="Helical" evidence="1">
    <location>
        <begin position="47"/>
        <end position="64"/>
    </location>
</feature>
<dbReference type="Proteomes" id="UP001377972">
    <property type="component" value="Unassembled WGS sequence"/>
</dbReference>
<evidence type="ECO:0000313" key="3">
    <source>
        <dbReference type="Proteomes" id="UP001377972"/>
    </source>
</evidence>
<protein>
    <submittedName>
        <fullName evidence="2">MerC domain-containing protein</fullName>
    </submittedName>
</protein>
<keyword evidence="1" id="KW-1133">Transmembrane helix</keyword>
<dbReference type="Pfam" id="PF03203">
    <property type="entry name" value="MerC"/>
    <property type="match status" value="1"/>
</dbReference>
<keyword evidence="1" id="KW-0812">Transmembrane</keyword>
<evidence type="ECO:0000256" key="1">
    <source>
        <dbReference type="SAM" id="Phobius"/>
    </source>
</evidence>
<proteinExistence type="predicted"/>
<feature type="transmembrane region" description="Helical" evidence="1">
    <location>
        <begin position="71"/>
        <end position="90"/>
    </location>
</feature>
<gene>
    <name evidence="2" type="ORF">PQI24_04010</name>
</gene>
<dbReference type="RefSeq" id="WP_339980149.1">
    <property type="nucleotide sequence ID" value="NZ_JAQPZS010000002.1"/>
</dbReference>
<accession>A0ABU8SQ65</accession>
<dbReference type="EMBL" id="JAQPZS010000002">
    <property type="protein sequence ID" value="MEJ6495179.1"/>
    <property type="molecule type" value="Genomic_DNA"/>
</dbReference>
<name>A0ABU8SQ65_9GAMM</name>
<keyword evidence="1" id="KW-0472">Membrane</keyword>
<keyword evidence="3" id="KW-1185">Reference proteome</keyword>